<dbReference type="EMBL" id="JAHRIM010000740">
    <property type="protein sequence ID" value="MEQ2258444.1"/>
    <property type="molecule type" value="Genomic_DNA"/>
</dbReference>
<keyword evidence="2" id="KW-1185">Reference proteome</keyword>
<dbReference type="Proteomes" id="UP001444071">
    <property type="component" value="Unassembled WGS sequence"/>
</dbReference>
<gene>
    <name evidence="1" type="ORF">XENORESO_019656</name>
</gene>
<evidence type="ECO:0000313" key="2">
    <source>
        <dbReference type="Proteomes" id="UP001444071"/>
    </source>
</evidence>
<reference evidence="1 2" key="1">
    <citation type="submission" date="2021-06" db="EMBL/GenBank/DDBJ databases">
        <authorList>
            <person name="Palmer J.M."/>
        </authorList>
    </citation>
    <scope>NUCLEOTIDE SEQUENCE [LARGE SCALE GENOMIC DNA]</scope>
    <source>
        <strain evidence="1 2">XR_2019</strain>
        <tissue evidence="1">Muscle</tissue>
    </source>
</reference>
<comment type="caution">
    <text evidence="1">The sequence shown here is derived from an EMBL/GenBank/DDBJ whole genome shotgun (WGS) entry which is preliminary data.</text>
</comment>
<organism evidence="1 2">
    <name type="scientific">Xenotaenia resolanae</name>
    <dbReference type="NCBI Taxonomy" id="208358"/>
    <lineage>
        <taxon>Eukaryota</taxon>
        <taxon>Metazoa</taxon>
        <taxon>Chordata</taxon>
        <taxon>Craniata</taxon>
        <taxon>Vertebrata</taxon>
        <taxon>Euteleostomi</taxon>
        <taxon>Actinopterygii</taxon>
        <taxon>Neopterygii</taxon>
        <taxon>Teleostei</taxon>
        <taxon>Neoteleostei</taxon>
        <taxon>Acanthomorphata</taxon>
        <taxon>Ovalentaria</taxon>
        <taxon>Atherinomorphae</taxon>
        <taxon>Cyprinodontiformes</taxon>
        <taxon>Goodeidae</taxon>
        <taxon>Xenotaenia</taxon>
    </lineage>
</organism>
<protein>
    <submittedName>
        <fullName evidence="1">Uncharacterized protein</fullName>
    </submittedName>
</protein>
<evidence type="ECO:0000313" key="1">
    <source>
        <dbReference type="EMBL" id="MEQ2258444.1"/>
    </source>
</evidence>
<sequence length="105" mass="11980">MFLLFDGKFGLVYEEQKGVQELWSKEMFICYGAIIETAPSTDSFLIFRNSKVISLHCHPATKESSVTSRGFYFNAIFVEECQRVSGTLSWSEVLDRMKGSTGQYQ</sequence>
<accession>A0ABV0VMW0</accession>
<name>A0ABV0VMW0_9TELE</name>
<proteinExistence type="predicted"/>